<keyword evidence="1" id="KW-0812">Transmembrane</keyword>
<evidence type="ECO:0000256" key="1">
    <source>
        <dbReference type="SAM" id="Phobius"/>
    </source>
</evidence>
<accession>A0ABU0HL29</accession>
<proteinExistence type="predicted"/>
<keyword evidence="3" id="KW-1185">Reference proteome</keyword>
<dbReference type="Proteomes" id="UP001236369">
    <property type="component" value="Unassembled WGS sequence"/>
</dbReference>
<gene>
    <name evidence="2" type="ORF">QO016_002525</name>
</gene>
<dbReference type="RefSeq" id="WP_238249885.1">
    <property type="nucleotide sequence ID" value="NZ_BPQX01000034.1"/>
</dbReference>
<dbReference type="EMBL" id="JAUSVV010000005">
    <property type="protein sequence ID" value="MDQ0443027.1"/>
    <property type="molecule type" value="Genomic_DNA"/>
</dbReference>
<evidence type="ECO:0000313" key="3">
    <source>
        <dbReference type="Proteomes" id="UP001236369"/>
    </source>
</evidence>
<keyword evidence="1" id="KW-0472">Membrane</keyword>
<organism evidence="2 3">
    <name type="scientific">Methylobacterium persicinum</name>
    <dbReference type="NCBI Taxonomy" id="374426"/>
    <lineage>
        <taxon>Bacteria</taxon>
        <taxon>Pseudomonadati</taxon>
        <taxon>Pseudomonadota</taxon>
        <taxon>Alphaproteobacteria</taxon>
        <taxon>Hyphomicrobiales</taxon>
        <taxon>Methylobacteriaceae</taxon>
        <taxon>Methylobacterium</taxon>
    </lineage>
</organism>
<feature type="transmembrane region" description="Helical" evidence="1">
    <location>
        <begin position="12"/>
        <end position="34"/>
    </location>
</feature>
<protein>
    <submittedName>
        <fullName evidence="2">Uncharacterized protein</fullName>
    </submittedName>
</protein>
<reference evidence="2 3" key="1">
    <citation type="submission" date="2023-07" db="EMBL/GenBank/DDBJ databases">
        <title>Genomic Encyclopedia of Type Strains, Phase IV (KMG-IV): sequencing the most valuable type-strain genomes for metagenomic binning, comparative biology and taxonomic classification.</title>
        <authorList>
            <person name="Goeker M."/>
        </authorList>
    </citation>
    <scope>NUCLEOTIDE SEQUENCE [LARGE SCALE GENOMIC DNA]</scope>
    <source>
        <strain evidence="2 3">DSM 19562</strain>
    </source>
</reference>
<sequence>MDAETAKTLVSAALVSGIALFSLVSFRAVLVQVAEDLKAARRVPVRVQAEARRAPHRPEA</sequence>
<name>A0ABU0HL29_9HYPH</name>
<comment type="caution">
    <text evidence="2">The sequence shown here is derived from an EMBL/GenBank/DDBJ whole genome shotgun (WGS) entry which is preliminary data.</text>
</comment>
<keyword evidence="1" id="KW-1133">Transmembrane helix</keyword>
<evidence type="ECO:0000313" key="2">
    <source>
        <dbReference type="EMBL" id="MDQ0443027.1"/>
    </source>
</evidence>